<dbReference type="RefSeq" id="WP_045700438.1">
    <property type="nucleotide sequence ID" value="NZ_JZKH01000058.1"/>
</dbReference>
<dbReference type="Pfam" id="PF17963">
    <property type="entry name" value="Big_9"/>
    <property type="match status" value="2"/>
</dbReference>
<keyword evidence="1" id="KW-0732">Signal</keyword>
<reference evidence="2 3" key="1">
    <citation type="submission" date="2015-02" db="EMBL/GenBank/DDBJ databases">
        <authorList>
            <person name="Ju K.-S."/>
            <person name="Doroghazi J.R."/>
            <person name="Metcalf W."/>
        </authorList>
    </citation>
    <scope>NUCLEOTIDE SEQUENCE [LARGE SCALE GENOMIC DNA]</scope>
    <source>
        <strain evidence="2 3">ATCC 31215</strain>
    </source>
</reference>
<gene>
    <name evidence="2" type="ORF">VM95_25030</name>
</gene>
<protein>
    <recommendedName>
        <fullName evidence="4">Lipoprotein</fullName>
    </recommendedName>
</protein>
<evidence type="ECO:0008006" key="4">
    <source>
        <dbReference type="Google" id="ProtNLM"/>
    </source>
</evidence>
<evidence type="ECO:0000313" key="3">
    <source>
        <dbReference type="Proteomes" id="UP000033699"/>
    </source>
</evidence>
<dbReference type="EMBL" id="JZKH01000058">
    <property type="protein sequence ID" value="KJS59833.1"/>
    <property type="molecule type" value="Genomic_DNA"/>
</dbReference>
<proteinExistence type="predicted"/>
<evidence type="ECO:0000256" key="1">
    <source>
        <dbReference type="SAM" id="SignalP"/>
    </source>
</evidence>
<accession>A0A0F2T9E3</accession>
<sequence>MISLRRLASLTVPTLAASALTVGVFAAPAAHASSPGVRHSCSHTCHHGIGHVANAATTVGDPVTVDVFRADGFAGGTILDVEAPKHGSVTVNPDSTLTYTPAAGFVGKDCFTYWARTVDGVWFEQRVKVRVFADTSGADFTNSTITNPDTPDIVPLVGGAPGTVLVAVDNPMHGTVHMNGDNTVTYTPAPGFVGFDDFLITGQAPDGTVIVENVAVQVGCP</sequence>
<evidence type="ECO:0000313" key="2">
    <source>
        <dbReference type="EMBL" id="KJS59833.1"/>
    </source>
</evidence>
<dbReference type="Proteomes" id="UP000033699">
    <property type="component" value="Unassembled WGS sequence"/>
</dbReference>
<comment type="caution">
    <text evidence="2">The sequence shown here is derived from an EMBL/GenBank/DDBJ whole genome shotgun (WGS) entry which is preliminary data.</text>
</comment>
<name>A0A0F2T9E3_STRR3</name>
<feature type="signal peptide" evidence="1">
    <location>
        <begin position="1"/>
        <end position="32"/>
    </location>
</feature>
<dbReference type="AlphaFoldDB" id="A0A0F2T9E3"/>
<dbReference type="Gene3D" id="2.60.40.3440">
    <property type="match status" value="2"/>
</dbReference>
<organism evidence="2 3">
    <name type="scientific">Streptomyces rubellomurinus (strain ATCC 31215)</name>
    <dbReference type="NCBI Taxonomy" id="359131"/>
    <lineage>
        <taxon>Bacteria</taxon>
        <taxon>Bacillati</taxon>
        <taxon>Actinomycetota</taxon>
        <taxon>Actinomycetes</taxon>
        <taxon>Kitasatosporales</taxon>
        <taxon>Streptomycetaceae</taxon>
        <taxon>Streptomyces</taxon>
    </lineage>
</organism>
<keyword evidence="3" id="KW-1185">Reference proteome</keyword>
<dbReference type="PATRIC" id="fig|359131.3.peg.6039"/>
<feature type="chain" id="PRO_5039595272" description="Lipoprotein" evidence="1">
    <location>
        <begin position="33"/>
        <end position="221"/>
    </location>
</feature>